<gene>
    <name evidence="1" type="ORF">A2Y67_04065</name>
</gene>
<comment type="caution">
    <text evidence="1">The sequence shown here is derived from an EMBL/GenBank/DDBJ whole genome shotgun (WGS) entry which is preliminary data.</text>
</comment>
<reference evidence="1 2" key="1">
    <citation type="journal article" date="2016" name="Nat. Commun.">
        <title>Thousands of microbial genomes shed light on interconnected biogeochemical processes in an aquifer system.</title>
        <authorList>
            <person name="Anantharaman K."/>
            <person name="Brown C.T."/>
            <person name="Hug L.A."/>
            <person name="Sharon I."/>
            <person name="Castelle C.J."/>
            <person name="Probst A.J."/>
            <person name="Thomas B.C."/>
            <person name="Singh A."/>
            <person name="Wilkins M.J."/>
            <person name="Karaoz U."/>
            <person name="Brodie E.L."/>
            <person name="Williams K.H."/>
            <person name="Hubbard S.S."/>
            <person name="Banfield J.F."/>
        </authorList>
    </citation>
    <scope>NUCLEOTIDE SEQUENCE [LARGE SCALE GENOMIC DNA]</scope>
</reference>
<sequence>MKNSGEYRVIFTLLGDFNHWDFQDLETFEQAQKLITEKKQQGAKDVFLRQHVVVTIGGKARYNTRREADKAAAKENAKSFNSASVSVLHHQDCPGEILYG</sequence>
<dbReference type="AlphaFoldDB" id="A0A1G1XP08"/>
<organism evidence="1 2">
    <name type="scientific">Candidatus Buchananbacteria bacterium RBG_13_39_9</name>
    <dbReference type="NCBI Taxonomy" id="1797531"/>
    <lineage>
        <taxon>Bacteria</taxon>
        <taxon>Candidatus Buchananiibacteriota</taxon>
    </lineage>
</organism>
<evidence type="ECO:0000313" key="2">
    <source>
        <dbReference type="Proteomes" id="UP000176260"/>
    </source>
</evidence>
<proteinExistence type="predicted"/>
<evidence type="ECO:0000313" key="1">
    <source>
        <dbReference type="EMBL" id="OGY41789.1"/>
    </source>
</evidence>
<dbReference type="Proteomes" id="UP000176260">
    <property type="component" value="Unassembled WGS sequence"/>
</dbReference>
<accession>A0A1G1XP08</accession>
<protein>
    <submittedName>
        <fullName evidence="1">Uncharacterized protein</fullName>
    </submittedName>
</protein>
<dbReference type="EMBL" id="MHIA01000023">
    <property type="protein sequence ID" value="OGY41789.1"/>
    <property type="molecule type" value="Genomic_DNA"/>
</dbReference>
<name>A0A1G1XP08_9BACT</name>